<dbReference type="EMBL" id="FPAA01000014">
    <property type="protein sequence ID" value="SFS97384.1"/>
    <property type="molecule type" value="Genomic_DNA"/>
</dbReference>
<sequence length="167" mass="18807">MRKSQDVIGLPVVHVKTGKRLGEVKDLLFDEEQRLRGLLLECGGWIRSGRFIPVERIRAFGVDAVILDSEADIFPLSRGQKGWVNLLTGERKLKGRSILSEHGQELGTVEGVYFREEMGILSGYELSDGFFNDLRDGRKVYRPQVPLVWEGEEMLIAPAEPPVSDVQ</sequence>
<gene>
    <name evidence="2" type="ORF">SAMN05444972_11428</name>
</gene>
<dbReference type="RefSeq" id="WP_091839026.1">
    <property type="nucleotide sequence ID" value="NZ_FPAA01000014.1"/>
</dbReference>
<organism evidence="2 3">
    <name type="scientific">Marininema halotolerans</name>
    <dbReference type="NCBI Taxonomy" id="1155944"/>
    <lineage>
        <taxon>Bacteria</taxon>
        <taxon>Bacillati</taxon>
        <taxon>Bacillota</taxon>
        <taxon>Bacilli</taxon>
        <taxon>Bacillales</taxon>
        <taxon>Thermoactinomycetaceae</taxon>
        <taxon>Marininema</taxon>
    </lineage>
</organism>
<proteinExistence type="predicted"/>
<reference evidence="3" key="1">
    <citation type="submission" date="2016-10" db="EMBL/GenBank/DDBJ databases">
        <authorList>
            <person name="Varghese N."/>
            <person name="Submissions S."/>
        </authorList>
    </citation>
    <scope>NUCLEOTIDE SEQUENCE [LARGE SCALE GENOMIC DNA]</scope>
    <source>
        <strain evidence="3">DSM 45789</strain>
    </source>
</reference>
<dbReference type="Proteomes" id="UP000198660">
    <property type="component" value="Unassembled WGS sequence"/>
</dbReference>
<dbReference type="Gene3D" id="2.30.30.240">
    <property type="entry name" value="PRC-barrel domain"/>
    <property type="match status" value="2"/>
</dbReference>
<dbReference type="Pfam" id="PF05239">
    <property type="entry name" value="PRC"/>
    <property type="match status" value="2"/>
</dbReference>
<accession>A0A1I6U7H8</accession>
<feature type="domain" description="PRC-barrel" evidence="1">
    <location>
        <begin position="4"/>
        <end position="69"/>
    </location>
</feature>
<evidence type="ECO:0000259" key="1">
    <source>
        <dbReference type="Pfam" id="PF05239"/>
    </source>
</evidence>
<name>A0A1I6U7H8_9BACL</name>
<dbReference type="InterPro" id="IPR027275">
    <property type="entry name" value="PRC-brl_dom"/>
</dbReference>
<dbReference type="AlphaFoldDB" id="A0A1I6U7H8"/>
<dbReference type="SUPFAM" id="SSF50346">
    <property type="entry name" value="PRC-barrel domain"/>
    <property type="match status" value="2"/>
</dbReference>
<feature type="domain" description="PRC-barrel" evidence="1">
    <location>
        <begin position="91"/>
        <end position="141"/>
    </location>
</feature>
<dbReference type="InterPro" id="IPR011033">
    <property type="entry name" value="PRC_barrel-like_sf"/>
</dbReference>
<protein>
    <submittedName>
        <fullName evidence="2">Uncharacterized protein YrrD, contains PRC-barrel domain</fullName>
    </submittedName>
</protein>
<dbReference type="OrthoDB" id="1707618at2"/>
<evidence type="ECO:0000313" key="2">
    <source>
        <dbReference type="EMBL" id="SFS97384.1"/>
    </source>
</evidence>
<evidence type="ECO:0000313" key="3">
    <source>
        <dbReference type="Proteomes" id="UP000198660"/>
    </source>
</evidence>
<keyword evidence="3" id="KW-1185">Reference proteome</keyword>